<gene>
    <name evidence="1" type="ORF">PAMC26510_23095</name>
</gene>
<comment type="caution">
    <text evidence="1">The sequence shown here is derived from an EMBL/GenBank/DDBJ whole genome shotgun (WGS) entry which is preliminary data.</text>
</comment>
<dbReference type="Proteomes" id="UP000194546">
    <property type="component" value="Unassembled WGS sequence"/>
</dbReference>
<organism evidence="1 2">
    <name type="scientific">Caballeronia sordidicola</name>
    <name type="common">Burkholderia sordidicola</name>
    <dbReference type="NCBI Taxonomy" id="196367"/>
    <lineage>
        <taxon>Bacteria</taxon>
        <taxon>Pseudomonadati</taxon>
        <taxon>Pseudomonadota</taxon>
        <taxon>Betaproteobacteria</taxon>
        <taxon>Burkholderiales</taxon>
        <taxon>Burkholderiaceae</taxon>
        <taxon>Caballeronia</taxon>
    </lineage>
</organism>
<protein>
    <submittedName>
        <fullName evidence="1">Uncharacterized protein</fullName>
    </submittedName>
</protein>
<evidence type="ECO:0000313" key="2">
    <source>
        <dbReference type="Proteomes" id="UP000194546"/>
    </source>
</evidence>
<sequence>MIVAPDALKGPNAGLANPALHTPNAIELMNSDSLELVRSAGFFLRYCLK</sequence>
<name>A0A242MK03_CABSO</name>
<proteinExistence type="predicted"/>
<accession>A0A242MK03</accession>
<reference evidence="1 2" key="1">
    <citation type="submission" date="2017-03" db="EMBL/GenBank/DDBJ databases">
        <title>Genome analysis of strain PAMC 26510.</title>
        <authorList>
            <person name="Oh H.-M."/>
            <person name="Yang J.-A."/>
        </authorList>
    </citation>
    <scope>NUCLEOTIDE SEQUENCE [LARGE SCALE GENOMIC DNA]</scope>
    <source>
        <strain evidence="1 2">PAMC 26510</strain>
    </source>
</reference>
<dbReference type="EMBL" id="NBTY01000126">
    <property type="protein sequence ID" value="OTP71639.1"/>
    <property type="molecule type" value="Genomic_DNA"/>
</dbReference>
<evidence type="ECO:0000313" key="1">
    <source>
        <dbReference type="EMBL" id="OTP71639.1"/>
    </source>
</evidence>
<dbReference type="AlphaFoldDB" id="A0A242MK03"/>